<evidence type="ECO:0000256" key="3">
    <source>
        <dbReference type="ARBA" id="ARBA00022454"/>
    </source>
</evidence>
<keyword evidence="3" id="KW-0158">Chromosome</keyword>
<dbReference type="Proteomes" id="UP001346149">
    <property type="component" value="Unassembled WGS sequence"/>
</dbReference>
<dbReference type="SMART" id="SM00526">
    <property type="entry name" value="H15"/>
    <property type="match status" value="1"/>
</dbReference>
<comment type="caution">
    <text evidence="8">The sequence shown here is derived from an EMBL/GenBank/DDBJ whole genome shotgun (WGS) entry which is preliminary data.</text>
</comment>
<evidence type="ECO:0000256" key="6">
    <source>
        <dbReference type="SAM" id="MobiDB-lite"/>
    </source>
</evidence>
<dbReference type="GO" id="GO:0005634">
    <property type="term" value="C:nucleus"/>
    <property type="evidence" value="ECO:0007669"/>
    <property type="project" value="UniProtKB-SubCell"/>
</dbReference>
<organism evidence="8 9">
    <name type="scientific">Trapa natans</name>
    <name type="common">Water chestnut</name>
    <dbReference type="NCBI Taxonomy" id="22666"/>
    <lineage>
        <taxon>Eukaryota</taxon>
        <taxon>Viridiplantae</taxon>
        <taxon>Streptophyta</taxon>
        <taxon>Embryophyta</taxon>
        <taxon>Tracheophyta</taxon>
        <taxon>Spermatophyta</taxon>
        <taxon>Magnoliopsida</taxon>
        <taxon>eudicotyledons</taxon>
        <taxon>Gunneridae</taxon>
        <taxon>Pentapetalae</taxon>
        <taxon>rosids</taxon>
        <taxon>malvids</taxon>
        <taxon>Myrtales</taxon>
        <taxon>Lythraceae</taxon>
        <taxon>Trapa</taxon>
    </lineage>
</organism>
<dbReference type="GO" id="GO:0045910">
    <property type="term" value="P:negative regulation of DNA recombination"/>
    <property type="evidence" value="ECO:0007669"/>
    <property type="project" value="TreeGrafter"/>
</dbReference>
<evidence type="ECO:0000259" key="7">
    <source>
        <dbReference type="PROSITE" id="PS51504"/>
    </source>
</evidence>
<feature type="compositionally biased region" description="Low complexity" evidence="6">
    <location>
        <begin position="84"/>
        <end position="95"/>
    </location>
</feature>
<protein>
    <recommendedName>
        <fullName evidence="7">H15 domain-containing protein</fullName>
    </recommendedName>
</protein>
<sequence>MTVSHPPYFQMTKEALQGLNEKNGSSSYAIGKFMKDNYKPILPTNFRKILGVHIKNLIGKGKLIKIKGSYKLSKASKKKKAWTSKKSASAAASTKKAAKSVKKTKNAAGVKAKQTKSIKSFVAKRAKKEA</sequence>
<evidence type="ECO:0000313" key="8">
    <source>
        <dbReference type="EMBL" id="KAK4791757.1"/>
    </source>
</evidence>
<comment type="subcellular location">
    <subcellularLocation>
        <location evidence="2">Chromosome</location>
    </subcellularLocation>
    <subcellularLocation>
        <location evidence="1">Nucleus</location>
    </subcellularLocation>
</comment>
<proteinExistence type="predicted"/>
<dbReference type="GO" id="GO:0030261">
    <property type="term" value="P:chromosome condensation"/>
    <property type="evidence" value="ECO:0007669"/>
    <property type="project" value="TreeGrafter"/>
</dbReference>
<accession>A0AAN7LT46</accession>
<dbReference type="SUPFAM" id="SSF46785">
    <property type="entry name" value="Winged helix' DNA-binding domain"/>
    <property type="match status" value="1"/>
</dbReference>
<dbReference type="GO" id="GO:0000786">
    <property type="term" value="C:nucleosome"/>
    <property type="evidence" value="ECO:0007669"/>
    <property type="project" value="InterPro"/>
</dbReference>
<reference evidence="8 9" key="1">
    <citation type="journal article" date="2023" name="Hortic Res">
        <title>Pangenome of water caltrop reveals structural variations and asymmetric subgenome divergence after allopolyploidization.</title>
        <authorList>
            <person name="Zhang X."/>
            <person name="Chen Y."/>
            <person name="Wang L."/>
            <person name="Yuan Y."/>
            <person name="Fang M."/>
            <person name="Shi L."/>
            <person name="Lu R."/>
            <person name="Comes H.P."/>
            <person name="Ma Y."/>
            <person name="Chen Y."/>
            <person name="Huang G."/>
            <person name="Zhou Y."/>
            <person name="Zheng Z."/>
            <person name="Qiu Y."/>
        </authorList>
    </citation>
    <scope>NUCLEOTIDE SEQUENCE [LARGE SCALE GENOMIC DNA]</scope>
    <source>
        <strain evidence="8">F231</strain>
    </source>
</reference>
<dbReference type="EMBL" id="JAXQNO010000009">
    <property type="protein sequence ID" value="KAK4791757.1"/>
    <property type="molecule type" value="Genomic_DNA"/>
</dbReference>
<evidence type="ECO:0000256" key="1">
    <source>
        <dbReference type="ARBA" id="ARBA00004123"/>
    </source>
</evidence>
<gene>
    <name evidence="8" type="ORF">SAY86_032170</name>
</gene>
<feature type="domain" description="H15" evidence="7">
    <location>
        <begin position="4"/>
        <end position="74"/>
    </location>
</feature>
<evidence type="ECO:0000313" key="9">
    <source>
        <dbReference type="Proteomes" id="UP001346149"/>
    </source>
</evidence>
<dbReference type="GO" id="GO:0003690">
    <property type="term" value="F:double-stranded DNA binding"/>
    <property type="evidence" value="ECO:0007669"/>
    <property type="project" value="TreeGrafter"/>
</dbReference>
<dbReference type="InterPro" id="IPR005818">
    <property type="entry name" value="Histone_H1/H5_H15"/>
</dbReference>
<dbReference type="Pfam" id="PF00538">
    <property type="entry name" value="Linker_histone"/>
    <property type="match status" value="1"/>
</dbReference>
<dbReference type="InterPro" id="IPR036388">
    <property type="entry name" value="WH-like_DNA-bd_sf"/>
</dbReference>
<name>A0AAN7LT46_TRANT</name>
<keyword evidence="4" id="KW-0238">DNA-binding</keyword>
<dbReference type="Gene3D" id="1.10.10.10">
    <property type="entry name" value="Winged helix-like DNA-binding domain superfamily/Winged helix DNA-binding domain"/>
    <property type="match status" value="1"/>
</dbReference>
<dbReference type="AlphaFoldDB" id="A0AAN7LT46"/>
<dbReference type="InterPro" id="IPR036390">
    <property type="entry name" value="WH_DNA-bd_sf"/>
</dbReference>
<keyword evidence="9" id="KW-1185">Reference proteome</keyword>
<dbReference type="GO" id="GO:0006334">
    <property type="term" value="P:nucleosome assembly"/>
    <property type="evidence" value="ECO:0007669"/>
    <property type="project" value="InterPro"/>
</dbReference>
<dbReference type="CDD" id="cd00073">
    <property type="entry name" value="H15"/>
    <property type="match status" value="1"/>
</dbReference>
<feature type="region of interest" description="Disordered" evidence="6">
    <location>
        <begin position="82"/>
        <end position="115"/>
    </location>
</feature>
<dbReference type="GO" id="GO:0031492">
    <property type="term" value="F:nucleosomal DNA binding"/>
    <property type="evidence" value="ECO:0007669"/>
    <property type="project" value="TreeGrafter"/>
</dbReference>
<evidence type="ECO:0000256" key="2">
    <source>
        <dbReference type="ARBA" id="ARBA00004286"/>
    </source>
</evidence>
<dbReference type="PROSITE" id="PS51504">
    <property type="entry name" value="H15"/>
    <property type="match status" value="1"/>
</dbReference>
<evidence type="ECO:0000256" key="5">
    <source>
        <dbReference type="ARBA" id="ARBA00023242"/>
    </source>
</evidence>
<evidence type="ECO:0000256" key="4">
    <source>
        <dbReference type="ARBA" id="ARBA00023125"/>
    </source>
</evidence>
<keyword evidence="5" id="KW-0539">Nucleus</keyword>
<feature type="compositionally biased region" description="Basic residues" evidence="6">
    <location>
        <begin position="96"/>
        <end position="105"/>
    </location>
</feature>
<dbReference type="PANTHER" id="PTHR11467">
    <property type="entry name" value="HISTONE H1"/>
    <property type="match status" value="1"/>
</dbReference>
<dbReference type="PANTHER" id="PTHR11467:SF36">
    <property type="entry name" value="HISTONE 24-RELATED"/>
    <property type="match status" value="1"/>
</dbReference>